<dbReference type="SUPFAM" id="SSF46689">
    <property type="entry name" value="Homeodomain-like"/>
    <property type="match status" value="2"/>
</dbReference>
<evidence type="ECO:0000256" key="1">
    <source>
        <dbReference type="ARBA" id="ARBA00023015"/>
    </source>
</evidence>
<dbReference type="GO" id="GO:0043565">
    <property type="term" value="F:sequence-specific DNA binding"/>
    <property type="evidence" value="ECO:0007669"/>
    <property type="project" value="InterPro"/>
</dbReference>
<dbReference type="PANTHER" id="PTHR43436:SF1">
    <property type="entry name" value="TRANSCRIPTIONAL REGULATORY PROTEIN"/>
    <property type="match status" value="1"/>
</dbReference>
<evidence type="ECO:0000313" key="5">
    <source>
        <dbReference type="Proteomes" id="UP000566985"/>
    </source>
</evidence>
<dbReference type="Gene3D" id="1.10.10.60">
    <property type="entry name" value="Homeodomain-like"/>
    <property type="match status" value="2"/>
</dbReference>
<name>A0A7Y6TT94_9GAMM</name>
<dbReference type="GO" id="GO:0003700">
    <property type="term" value="F:DNA-binding transcription factor activity"/>
    <property type="evidence" value="ECO:0007669"/>
    <property type="project" value="InterPro"/>
</dbReference>
<evidence type="ECO:0000256" key="2">
    <source>
        <dbReference type="ARBA" id="ARBA00023163"/>
    </source>
</evidence>
<feature type="domain" description="HTH araC/xylS-type" evidence="3">
    <location>
        <begin position="196"/>
        <end position="294"/>
    </location>
</feature>
<keyword evidence="1" id="KW-0805">Transcription regulation</keyword>
<dbReference type="RefSeq" id="WP_069729294.1">
    <property type="nucleotide sequence ID" value="NZ_JABWPE010000020.1"/>
</dbReference>
<evidence type="ECO:0000313" key="4">
    <source>
        <dbReference type="EMBL" id="NUY98012.1"/>
    </source>
</evidence>
<proteinExistence type="predicted"/>
<comment type="caution">
    <text evidence="4">The sequence shown here is derived from an EMBL/GenBank/DDBJ whole genome shotgun (WGS) entry which is preliminary data.</text>
</comment>
<dbReference type="GeneID" id="57346756"/>
<dbReference type="PROSITE" id="PS01124">
    <property type="entry name" value="HTH_ARAC_FAMILY_2"/>
    <property type="match status" value="1"/>
</dbReference>
<dbReference type="PANTHER" id="PTHR43436">
    <property type="entry name" value="ARAC-FAMILY TRANSCRIPTIONAL REGULATOR"/>
    <property type="match status" value="1"/>
</dbReference>
<sequence length="300" mass="32643">MAQNSLSQPVSLADLIKGIAQNDGDFSTAIEGLTLHRRSSPTSPVHCIYQMGLGVVVQGSKTIMLAGKSTHYGAGESLLTTIDLPVVSHVTQASPEQPFLGLMLTLDPQTVVQTAALMTPGKPVRDIPFNPLSVDSLDEALTDALCRLIKLTDEPALAGQLAPLILQEIIIRLLASYHGPQLRHLATAGSPGQHISRVVGWLKQNFARPVCIDELAANAYMSPSTFRQHFRAVTGLSPLQYQKKLRLQEARQQMLSHNLDASSAALSVGYESASQFSREYSREFGEAPQRDIKRLRLQGE</sequence>
<evidence type="ECO:0000259" key="3">
    <source>
        <dbReference type="PROSITE" id="PS01124"/>
    </source>
</evidence>
<dbReference type="InterPro" id="IPR018060">
    <property type="entry name" value="HTH_AraC"/>
</dbReference>
<keyword evidence="2" id="KW-0804">Transcription</keyword>
<organism evidence="4 5">
    <name type="scientific">Pantoea brenneri</name>
    <dbReference type="NCBI Taxonomy" id="472694"/>
    <lineage>
        <taxon>Bacteria</taxon>
        <taxon>Pseudomonadati</taxon>
        <taxon>Pseudomonadota</taxon>
        <taxon>Gammaproteobacteria</taxon>
        <taxon>Enterobacterales</taxon>
        <taxon>Erwiniaceae</taxon>
        <taxon>Pantoea</taxon>
    </lineage>
</organism>
<dbReference type="Proteomes" id="UP000566985">
    <property type="component" value="Unassembled WGS sequence"/>
</dbReference>
<dbReference type="Pfam" id="PF06719">
    <property type="entry name" value="AraC_N"/>
    <property type="match status" value="1"/>
</dbReference>
<accession>A0A7Y6TT94</accession>
<protein>
    <submittedName>
        <fullName evidence="4">AraC family transcriptional regulator</fullName>
    </submittedName>
</protein>
<dbReference type="AlphaFoldDB" id="A0A7Y6TT94"/>
<dbReference type="SMART" id="SM00342">
    <property type="entry name" value="HTH_ARAC"/>
    <property type="match status" value="1"/>
</dbReference>
<dbReference type="InterPro" id="IPR009594">
    <property type="entry name" value="Tscrpt_reg_HTH_AraC_N"/>
</dbReference>
<gene>
    <name evidence="4" type="ORF">HU668_16260</name>
</gene>
<dbReference type="EMBL" id="JABWPM010000020">
    <property type="protein sequence ID" value="NUY98012.1"/>
    <property type="molecule type" value="Genomic_DNA"/>
</dbReference>
<dbReference type="InterPro" id="IPR009057">
    <property type="entry name" value="Homeodomain-like_sf"/>
</dbReference>
<reference evidence="4 5" key="1">
    <citation type="submission" date="2020-05" db="EMBL/GenBank/DDBJ databases">
        <title>Whole Genome Sequences of Enterobacteriales Associated with the International Space Station.</title>
        <authorList>
            <person name="Bharadwaj A."/>
            <person name="Daudu R."/>
            <person name="Singh N."/>
            <person name="Wood J."/>
            <person name="Debieu M."/>
            <person name="Mason C."/>
            <person name="Wang C."/>
            <person name="Venkateswaran K."/>
        </authorList>
    </citation>
    <scope>NUCLEOTIDE SEQUENCE [LARGE SCALE GENOMIC DNA]</scope>
    <source>
        <strain evidence="4 5">IF5SW-B1</strain>
    </source>
</reference>
<dbReference type="Pfam" id="PF12833">
    <property type="entry name" value="HTH_18"/>
    <property type="match status" value="1"/>
</dbReference>